<comment type="similarity">
    <text evidence="2 13">Belongs to the class-I aminoacyl-tRNA synthetase family.</text>
</comment>
<evidence type="ECO:0000259" key="14">
    <source>
        <dbReference type="Pfam" id="PF09334"/>
    </source>
</evidence>
<dbReference type="EMBL" id="CASHTH010003038">
    <property type="protein sequence ID" value="CAI8039415.1"/>
    <property type="molecule type" value="Genomic_DNA"/>
</dbReference>
<evidence type="ECO:0000256" key="13">
    <source>
        <dbReference type="RuleBase" id="RU363039"/>
    </source>
</evidence>
<dbReference type="SUPFAM" id="SSF57770">
    <property type="entry name" value="Methionyl-tRNA synthetase (MetRS), Zn-domain"/>
    <property type="match status" value="1"/>
</dbReference>
<dbReference type="Pfam" id="PF19303">
    <property type="entry name" value="Anticodon_3"/>
    <property type="match status" value="1"/>
</dbReference>
<evidence type="ECO:0000256" key="12">
    <source>
        <dbReference type="ARBA" id="ARBA00047364"/>
    </source>
</evidence>
<evidence type="ECO:0000256" key="1">
    <source>
        <dbReference type="ARBA" id="ARBA00004496"/>
    </source>
</evidence>
<dbReference type="PANTHER" id="PTHR45765:SF1">
    <property type="entry name" value="METHIONINE--TRNA LIGASE, CYTOPLASMIC"/>
    <property type="match status" value="1"/>
</dbReference>
<accession>A0AA35X601</accession>
<keyword evidence="17" id="KW-1185">Reference proteome</keyword>
<protein>
    <recommendedName>
        <fullName evidence="4">Methionine--tRNA ligase, cytoplasmic</fullName>
        <ecNumber evidence="3">6.1.1.10</ecNumber>
    </recommendedName>
    <alternativeName>
        <fullName evidence="11">Methionyl-tRNA synthetase</fullName>
    </alternativeName>
</protein>
<dbReference type="InterPro" id="IPR009080">
    <property type="entry name" value="tRNAsynth_Ia_anticodon-bd"/>
</dbReference>
<comment type="caution">
    <text evidence="16">The sequence shown here is derived from an EMBL/GenBank/DDBJ whole genome shotgun (WGS) entry which is preliminary data.</text>
</comment>
<dbReference type="PROSITE" id="PS00178">
    <property type="entry name" value="AA_TRNA_LIGASE_I"/>
    <property type="match status" value="1"/>
</dbReference>
<dbReference type="SUPFAM" id="SSF47323">
    <property type="entry name" value="Anticodon-binding domain of a subclass of class I aminoacyl-tRNA synthetases"/>
    <property type="match status" value="1"/>
</dbReference>
<dbReference type="InterPro" id="IPR041872">
    <property type="entry name" value="Anticodon_Met"/>
</dbReference>
<proteinExistence type="inferred from homology"/>
<keyword evidence="5" id="KW-0963">Cytoplasm</keyword>
<dbReference type="PRINTS" id="PR01041">
    <property type="entry name" value="TRNASYNTHMET"/>
</dbReference>
<comment type="subcellular location">
    <subcellularLocation>
        <location evidence="1">Cytoplasm</location>
    </subcellularLocation>
</comment>
<feature type="domain" description="Methionyl/Leucyl tRNA synthetase" evidence="14">
    <location>
        <begin position="32"/>
        <end position="425"/>
    </location>
</feature>
<evidence type="ECO:0000259" key="15">
    <source>
        <dbReference type="Pfam" id="PF19303"/>
    </source>
</evidence>
<reference evidence="16" key="1">
    <citation type="submission" date="2023-03" db="EMBL/GenBank/DDBJ databases">
        <authorList>
            <person name="Steffen K."/>
            <person name="Cardenas P."/>
        </authorList>
    </citation>
    <scope>NUCLEOTIDE SEQUENCE</scope>
</reference>
<dbReference type="SUPFAM" id="SSF52374">
    <property type="entry name" value="Nucleotidylyl transferase"/>
    <property type="match status" value="1"/>
</dbReference>
<evidence type="ECO:0000256" key="8">
    <source>
        <dbReference type="ARBA" id="ARBA00022840"/>
    </source>
</evidence>
<dbReference type="GO" id="GO:0004825">
    <property type="term" value="F:methionine-tRNA ligase activity"/>
    <property type="evidence" value="ECO:0007669"/>
    <property type="project" value="UniProtKB-EC"/>
</dbReference>
<dbReference type="InterPro" id="IPR023458">
    <property type="entry name" value="Met-tRNA_ligase_1"/>
</dbReference>
<dbReference type="Gene3D" id="1.10.730.10">
    <property type="entry name" value="Isoleucyl-tRNA Synthetase, Domain 1"/>
    <property type="match status" value="1"/>
</dbReference>
<evidence type="ECO:0000313" key="17">
    <source>
        <dbReference type="Proteomes" id="UP001174909"/>
    </source>
</evidence>
<evidence type="ECO:0000256" key="3">
    <source>
        <dbReference type="ARBA" id="ARBA00012838"/>
    </source>
</evidence>
<evidence type="ECO:0000256" key="10">
    <source>
        <dbReference type="ARBA" id="ARBA00023146"/>
    </source>
</evidence>
<keyword evidence="8 13" id="KW-0067">ATP-binding</keyword>
<dbReference type="HAMAP" id="MF_00098">
    <property type="entry name" value="Met_tRNA_synth_type1"/>
    <property type="match status" value="1"/>
</dbReference>
<comment type="catalytic activity">
    <reaction evidence="12">
        <text>tRNA(Met) + L-methionine + ATP = L-methionyl-tRNA(Met) + AMP + diphosphate</text>
        <dbReference type="Rhea" id="RHEA:13481"/>
        <dbReference type="Rhea" id="RHEA-COMP:9667"/>
        <dbReference type="Rhea" id="RHEA-COMP:9698"/>
        <dbReference type="ChEBI" id="CHEBI:30616"/>
        <dbReference type="ChEBI" id="CHEBI:33019"/>
        <dbReference type="ChEBI" id="CHEBI:57844"/>
        <dbReference type="ChEBI" id="CHEBI:78442"/>
        <dbReference type="ChEBI" id="CHEBI:78530"/>
        <dbReference type="ChEBI" id="CHEBI:456215"/>
        <dbReference type="EC" id="6.1.1.10"/>
    </reaction>
</comment>
<evidence type="ECO:0000256" key="5">
    <source>
        <dbReference type="ARBA" id="ARBA00022490"/>
    </source>
</evidence>
<dbReference type="InterPro" id="IPR015413">
    <property type="entry name" value="Methionyl/Leucyl_tRNA_Synth"/>
</dbReference>
<evidence type="ECO:0000256" key="9">
    <source>
        <dbReference type="ARBA" id="ARBA00022917"/>
    </source>
</evidence>
<keyword evidence="6 13" id="KW-0436">Ligase</keyword>
<dbReference type="GO" id="GO:0006431">
    <property type="term" value="P:methionyl-tRNA aminoacylation"/>
    <property type="evidence" value="ECO:0007669"/>
    <property type="project" value="InterPro"/>
</dbReference>
<dbReference type="CDD" id="cd00814">
    <property type="entry name" value="MetRS_core"/>
    <property type="match status" value="1"/>
</dbReference>
<evidence type="ECO:0000256" key="2">
    <source>
        <dbReference type="ARBA" id="ARBA00005594"/>
    </source>
</evidence>
<evidence type="ECO:0000313" key="16">
    <source>
        <dbReference type="EMBL" id="CAI8039415.1"/>
    </source>
</evidence>
<evidence type="ECO:0000256" key="4">
    <source>
        <dbReference type="ARBA" id="ARBA00018335"/>
    </source>
</evidence>
<dbReference type="Gene3D" id="2.20.28.20">
    <property type="entry name" value="Methionyl-tRNA synthetase, Zn-domain"/>
    <property type="match status" value="1"/>
</dbReference>
<dbReference type="GO" id="GO:0005829">
    <property type="term" value="C:cytosol"/>
    <property type="evidence" value="ECO:0007669"/>
    <property type="project" value="TreeGrafter"/>
</dbReference>
<dbReference type="EC" id="6.1.1.10" evidence="3"/>
<dbReference type="AlphaFoldDB" id="A0AA35X601"/>
<dbReference type="NCBIfam" id="NF001100">
    <property type="entry name" value="PRK00133.1"/>
    <property type="match status" value="1"/>
</dbReference>
<dbReference type="PANTHER" id="PTHR45765">
    <property type="entry name" value="METHIONINE--TRNA LIGASE"/>
    <property type="match status" value="1"/>
</dbReference>
<gene>
    <name evidence="16" type="ORF">GBAR_LOCUS21923</name>
</gene>
<keyword evidence="9 13" id="KW-0648">Protein biosynthesis</keyword>
<dbReference type="Proteomes" id="UP001174909">
    <property type="component" value="Unassembled WGS sequence"/>
</dbReference>
<dbReference type="GO" id="GO:0005524">
    <property type="term" value="F:ATP binding"/>
    <property type="evidence" value="ECO:0007669"/>
    <property type="project" value="UniProtKB-KW"/>
</dbReference>
<feature type="domain" description="Methionyl-tRNA synthetase anticodon-binding" evidence="15">
    <location>
        <begin position="436"/>
        <end position="575"/>
    </location>
</feature>
<dbReference type="NCBIfam" id="TIGR00398">
    <property type="entry name" value="metG"/>
    <property type="match status" value="1"/>
</dbReference>
<dbReference type="InterPro" id="IPR033911">
    <property type="entry name" value="MetRS_core"/>
</dbReference>
<evidence type="ECO:0000256" key="7">
    <source>
        <dbReference type="ARBA" id="ARBA00022741"/>
    </source>
</evidence>
<dbReference type="InterPro" id="IPR014758">
    <property type="entry name" value="Met-tRNA_synth"/>
</dbReference>
<dbReference type="Pfam" id="PF09334">
    <property type="entry name" value="tRNA-synt_1g"/>
    <property type="match status" value="1"/>
</dbReference>
<organism evidence="16 17">
    <name type="scientific">Geodia barretti</name>
    <name type="common">Barrett's horny sponge</name>
    <dbReference type="NCBI Taxonomy" id="519541"/>
    <lineage>
        <taxon>Eukaryota</taxon>
        <taxon>Metazoa</taxon>
        <taxon>Porifera</taxon>
        <taxon>Demospongiae</taxon>
        <taxon>Heteroscleromorpha</taxon>
        <taxon>Tetractinellida</taxon>
        <taxon>Astrophorina</taxon>
        <taxon>Geodiidae</taxon>
        <taxon>Geodia</taxon>
    </lineage>
</organism>
<keyword evidence="10 13" id="KW-0030">Aminoacyl-tRNA synthetase</keyword>
<dbReference type="InterPro" id="IPR001412">
    <property type="entry name" value="aa-tRNA-synth_I_CS"/>
</dbReference>
<evidence type="ECO:0000256" key="6">
    <source>
        <dbReference type="ARBA" id="ARBA00022598"/>
    </source>
</evidence>
<dbReference type="InterPro" id="IPR029038">
    <property type="entry name" value="MetRS_Zn"/>
</dbReference>
<dbReference type="CDD" id="cd07957">
    <property type="entry name" value="Anticodon_Ia_Met"/>
    <property type="match status" value="1"/>
</dbReference>
<dbReference type="Gene3D" id="3.40.50.620">
    <property type="entry name" value="HUPs"/>
    <property type="match status" value="1"/>
</dbReference>
<sequence length="589" mass="66780">MLKLVPTGPQFLAILRTSRLSAIWICPVSESILVAVAWPYANGPLHLGHVAGCYLSADIFARYHRLKGNRVLMVSGSDTHGTPITIRADQEGVTPAEVVDRYHALFLESWEKLGISFDLFTHTNTDNHEAVTHDIFKTLFDKGYIYTDNTLLAYCGQCVRFLPDRYVEGTCPHCANTRARGDQCDACGRTLDPQDLVEPRCALSGDTPEFRESEHFFLRLSAFQEPLLEWVNKQSHWRANVLNFTRRFLEDGLHDRAISRDLDWGVSIPLEGYESKKIYVWFEAVIGYLSAAVEWAKIQGEPDSWQDFWKDPKSRSYYFIGKDNIPFHSIIWPAMIMAYGNDLNLPYDVPANEFLSLENQKFSTSQNWAVWVPDYLERYDPDPLRYLLSVNMPESGDSDFSWGEFVRRNNEELVATYGNLVNRVLTFAYRNFDGRIPTPGVLDETDQAMLEAARAAMAEVDASLYGCRFKAAISRIFALAQDANRYLDTKAPWRSIKEDRESAATSLWVSIAVISCLKTLLHPFMPFSSQRLHEYLGQDGRVEDGSWDFDAAVAAVAGGREMRRPAPLYSKLEPEVIDQEVALLGVSAS</sequence>
<name>A0AA35X601_GEOBA</name>
<keyword evidence="7 13" id="KW-0547">Nucleotide-binding</keyword>
<evidence type="ECO:0000256" key="11">
    <source>
        <dbReference type="ARBA" id="ARBA00030904"/>
    </source>
</evidence>
<dbReference type="FunFam" id="2.20.28.20:FF:000001">
    <property type="entry name" value="Methionine--tRNA ligase"/>
    <property type="match status" value="1"/>
</dbReference>
<dbReference type="InterPro" id="IPR014729">
    <property type="entry name" value="Rossmann-like_a/b/a_fold"/>
</dbReference>